<dbReference type="EMBL" id="CAJNOG010005481">
    <property type="protein sequence ID" value="CAF1551491.1"/>
    <property type="molecule type" value="Genomic_DNA"/>
</dbReference>
<protein>
    <submittedName>
        <fullName evidence="5">Uncharacterized protein</fullName>
    </submittedName>
</protein>
<dbReference type="EMBL" id="CAJOAY010005276">
    <property type="protein sequence ID" value="CAF4101848.1"/>
    <property type="molecule type" value="Genomic_DNA"/>
</dbReference>
<dbReference type="AlphaFoldDB" id="A0A819USC9"/>
<evidence type="ECO:0000256" key="1">
    <source>
        <dbReference type="SAM" id="MobiDB-lite"/>
    </source>
</evidence>
<dbReference type="Proteomes" id="UP000663881">
    <property type="component" value="Unassembled WGS sequence"/>
</dbReference>
<evidence type="ECO:0000313" key="3">
    <source>
        <dbReference type="EMBL" id="CAF1514356.1"/>
    </source>
</evidence>
<name>A0A819USC9_9BILA</name>
<proteinExistence type="predicted"/>
<dbReference type="Proteomes" id="UP000663860">
    <property type="component" value="Unassembled WGS sequence"/>
</dbReference>
<gene>
    <name evidence="3" type="ORF">IZO911_LOCUS45610</name>
    <name evidence="4" type="ORF">JYZ213_LOCUS46331</name>
    <name evidence="5" type="ORF">OKA104_LOCUS35722</name>
    <name evidence="2" type="ORF">VCS650_LOCUS5634</name>
</gene>
<organism evidence="5 6">
    <name type="scientific">Adineta steineri</name>
    <dbReference type="NCBI Taxonomy" id="433720"/>
    <lineage>
        <taxon>Eukaryota</taxon>
        <taxon>Metazoa</taxon>
        <taxon>Spiralia</taxon>
        <taxon>Gnathifera</taxon>
        <taxon>Rotifera</taxon>
        <taxon>Eurotatoria</taxon>
        <taxon>Bdelloidea</taxon>
        <taxon>Adinetida</taxon>
        <taxon>Adinetidae</taxon>
        <taxon>Adineta</taxon>
    </lineage>
</organism>
<dbReference type="EMBL" id="CAJNOE010004617">
    <property type="protein sequence ID" value="CAF1514356.1"/>
    <property type="molecule type" value="Genomic_DNA"/>
</dbReference>
<dbReference type="Proteomes" id="UP000663891">
    <property type="component" value="Unassembled WGS sequence"/>
</dbReference>
<reference evidence="5" key="1">
    <citation type="submission" date="2021-02" db="EMBL/GenBank/DDBJ databases">
        <authorList>
            <person name="Nowell W R."/>
        </authorList>
    </citation>
    <scope>NUCLEOTIDE SEQUENCE</scope>
</reference>
<comment type="caution">
    <text evidence="5">The sequence shown here is derived from an EMBL/GenBank/DDBJ whole genome shotgun (WGS) entry which is preliminary data.</text>
</comment>
<evidence type="ECO:0000313" key="5">
    <source>
        <dbReference type="EMBL" id="CAF4101848.1"/>
    </source>
</evidence>
<dbReference type="EMBL" id="CAJNON010000033">
    <property type="protein sequence ID" value="CAF0831593.1"/>
    <property type="molecule type" value="Genomic_DNA"/>
</dbReference>
<accession>A0A819USC9</accession>
<evidence type="ECO:0000313" key="6">
    <source>
        <dbReference type="Proteomes" id="UP000663881"/>
    </source>
</evidence>
<sequence length="83" mass="9815">MRIKINIDRKKKFSIARDIVNLFYNNRFKRDASSDFIEKKKRTPSGDKKKQHDRENFHEKINVSEQGARNFGKAFGEAWKAAN</sequence>
<evidence type="ECO:0000313" key="4">
    <source>
        <dbReference type="EMBL" id="CAF1551491.1"/>
    </source>
</evidence>
<evidence type="ECO:0000313" key="2">
    <source>
        <dbReference type="EMBL" id="CAF0831593.1"/>
    </source>
</evidence>
<feature type="region of interest" description="Disordered" evidence="1">
    <location>
        <begin position="34"/>
        <end position="58"/>
    </location>
</feature>
<dbReference type="Proteomes" id="UP000663845">
    <property type="component" value="Unassembled WGS sequence"/>
</dbReference>